<gene>
    <name evidence="1" type="ORF">GMBLW1_03130</name>
</gene>
<name>A0A6C2YQL5_9BACT</name>
<evidence type="ECO:0000313" key="2">
    <source>
        <dbReference type="Proteomes" id="UP000464378"/>
    </source>
</evidence>
<dbReference type="EMBL" id="LR586016">
    <property type="protein sequence ID" value="VIP03647.1"/>
    <property type="molecule type" value="Genomic_DNA"/>
</dbReference>
<accession>A0A6C2YQL5</accession>
<sequence>MIPQKVWSTTVRGRCAWSLFIGEHGCLGIRFDEASRKRMMLAYEIGWKWVAGEQIANEDLYLILESENEEDCLLIDTSVFPENSPGYWNVALTPIVYVVWWMKYLEGVKSVSTTVYETIADRFETFYQSLVELGLEDLATRILNQIVQMFPTTAPDDLGSPFDRNELLSRLALDISV</sequence>
<protein>
    <submittedName>
        <fullName evidence="1">: Imm6</fullName>
    </submittedName>
</protein>
<proteinExistence type="predicted"/>
<dbReference type="InterPro" id="IPR025674">
    <property type="entry name" value="Imm6"/>
</dbReference>
<dbReference type="RefSeq" id="WP_162658816.1">
    <property type="nucleotide sequence ID" value="NZ_LR593887.1"/>
</dbReference>
<dbReference type="EMBL" id="LR593887">
    <property type="protein sequence ID" value="VTS04662.1"/>
    <property type="molecule type" value="Genomic_DNA"/>
</dbReference>
<reference evidence="1" key="1">
    <citation type="submission" date="2019-04" db="EMBL/GenBank/DDBJ databases">
        <authorList>
            <consortium name="Science for Life Laboratories"/>
        </authorList>
    </citation>
    <scope>NUCLEOTIDE SEQUENCE</scope>
    <source>
        <strain evidence="1">MBLW1</strain>
    </source>
</reference>
<dbReference type="KEGG" id="tim:GMBLW1_03130"/>
<keyword evidence="2" id="KW-1185">Reference proteome</keyword>
<dbReference type="Proteomes" id="UP000464378">
    <property type="component" value="Chromosome"/>
</dbReference>
<dbReference type="InParanoid" id="A0A6C2YQL5"/>
<evidence type="ECO:0000313" key="1">
    <source>
        <dbReference type="EMBL" id="VIP03647.1"/>
    </source>
</evidence>
<organism evidence="1">
    <name type="scientific">Tuwongella immobilis</name>
    <dbReference type="NCBI Taxonomy" id="692036"/>
    <lineage>
        <taxon>Bacteria</taxon>
        <taxon>Pseudomonadati</taxon>
        <taxon>Planctomycetota</taxon>
        <taxon>Planctomycetia</taxon>
        <taxon>Gemmatales</taxon>
        <taxon>Gemmataceae</taxon>
        <taxon>Tuwongella</taxon>
    </lineage>
</organism>
<dbReference type="AlphaFoldDB" id="A0A6C2YQL5"/>
<dbReference type="Pfam" id="PF14434">
    <property type="entry name" value="Imm6"/>
    <property type="match status" value="1"/>
</dbReference>